<feature type="domain" description="C2H2-type" evidence="9">
    <location>
        <begin position="302"/>
        <end position="329"/>
    </location>
</feature>
<evidence type="ECO:0000256" key="2">
    <source>
        <dbReference type="ARBA" id="ARBA00022737"/>
    </source>
</evidence>
<dbReference type="RefSeq" id="XP_017541203.1">
    <property type="nucleotide sequence ID" value="XM_017685714.2"/>
</dbReference>
<feature type="region of interest" description="Disordered" evidence="8">
    <location>
        <begin position="1844"/>
        <end position="1899"/>
    </location>
</feature>
<feature type="compositionally biased region" description="Basic and acidic residues" evidence="8">
    <location>
        <begin position="398"/>
        <end position="408"/>
    </location>
</feature>
<dbReference type="Proteomes" id="UP001501920">
    <property type="component" value="Chromosome 14"/>
</dbReference>
<feature type="compositionally biased region" description="Basic and acidic residues" evidence="8">
    <location>
        <begin position="538"/>
        <end position="580"/>
    </location>
</feature>
<organism evidence="10 11">
    <name type="scientific">Pygocentrus nattereri</name>
    <name type="common">Red-bellied piranha</name>
    <dbReference type="NCBI Taxonomy" id="42514"/>
    <lineage>
        <taxon>Eukaryota</taxon>
        <taxon>Metazoa</taxon>
        <taxon>Chordata</taxon>
        <taxon>Craniata</taxon>
        <taxon>Vertebrata</taxon>
        <taxon>Euteleostomi</taxon>
        <taxon>Actinopterygii</taxon>
        <taxon>Neopterygii</taxon>
        <taxon>Teleostei</taxon>
        <taxon>Ostariophysi</taxon>
        <taxon>Characiformes</taxon>
        <taxon>Characoidei</taxon>
        <taxon>Pygocentrus</taxon>
    </lineage>
</organism>
<keyword evidence="4" id="KW-0862">Zinc</keyword>
<feature type="region of interest" description="Disordered" evidence="8">
    <location>
        <begin position="398"/>
        <end position="431"/>
    </location>
</feature>
<dbReference type="PANTHER" id="PTHR14003">
    <property type="entry name" value="TRANSCRIPTIONAL REPRESSOR PROTEIN YY"/>
    <property type="match status" value="1"/>
</dbReference>
<dbReference type="InterPro" id="IPR036236">
    <property type="entry name" value="Znf_C2H2_sf"/>
</dbReference>
<feature type="compositionally biased region" description="Polar residues" evidence="8">
    <location>
        <begin position="752"/>
        <end position="764"/>
    </location>
</feature>
<feature type="region of interest" description="Disordered" evidence="8">
    <location>
        <begin position="1438"/>
        <end position="1458"/>
    </location>
</feature>
<dbReference type="PROSITE" id="PS00028">
    <property type="entry name" value="ZINC_FINGER_C2H2_1"/>
    <property type="match status" value="8"/>
</dbReference>
<dbReference type="OMA" id="HRTKENT"/>
<feature type="compositionally biased region" description="Polar residues" evidence="8">
    <location>
        <begin position="523"/>
        <end position="536"/>
    </location>
</feature>
<feature type="domain" description="C2H2-type" evidence="9">
    <location>
        <begin position="709"/>
        <end position="731"/>
    </location>
</feature>
<keyword evidence="2" id="KW-0677">Repeat</keyword>
<keyword evidence="7" id="KW-0175">Coiled coil</keyword>
<dbReference type="CDD" id="cd22249">
    <property type="entry name" value="UDM1_RNF168_RNF169-like"/>
    <property type="match status" value="1"/>
</dbReference>
<keyword evidence="3 6" id="KW-0863">Zinc-finger</keyword>
<dbReference type="GO" id="GO:0000981">
    <property type="term" value="F:DNA-binding transcription factor activity, RNA polymerase II-specific"/>
    <property type="evidence" value="ECO:0007669"/>
    <property type="project" value="TreeGrafter"/>
</dbReference>
<feature type="region of interest" description="Disordered" evidence="8">
    <location>
        <begin position="320"/>
        <end position="359"/>
    </location>
</feature>
<feature type="domain" description="C2H2-type" evidence="9">
    <location>
        <begin position="374"/>
        <end position="401"/>
    </location>
</feature>
<reference evidence="10" key="3">
    <citation type="submission" date="2025-09" db="UniProtKB">
        <authorList>
            <consortium name="Ensembl"/>
        </authorList>
    </citation>
    <scope>IDENTIFICATION</scope>
</reference>
<evidence type="ECO:0000256" key="7">
    <source>
        <dbReference type="SAM" id="Coils"/>
    </source>
</evidence>
<dbReference type="GO" id="GO:0008270">
    <property type="term" value="F:zinc ion binding"/>
    <property type="evidence" value="ECO:0007669"/>
    <property type="project" value="UniProtKB-KW"/>
</dbReference>
<dbReference type="PANTHER" id="PTHR14003:SF23">
    <property type="entry name" value="ZINC FINGER PROTEIN 143"/>
    <property type="match status" value="1"/>
</dbReference>
<dbReference type="FunFam" id="3.30.160.60:FF:000182">
    <property type="entry name" value="zinc finger protein 366"/>
    <property type="match status" value="1"/>
</dbReference>
<protein>
    <recommendedName>
        <fullName evidence="9">C2H2-type domain-containing protein</fullName>
    </recommendedName>
</protein>
<dbReference type="GO" id="GO:0000785">
    <property type="term" value="C:chromatin"/>
    <property type="evidence" value="ECO:0007669"/>
    <property type="project" value="TreeGrafter"/>
</dbReference>
<feature type="region of interest" description="Disordered" evidence="8">
    <location>
        <begin position="745"/>
        <end position="772"/>
    </location>
</feature>
<feature type="region of interest" description="Disordered" evidence="8">
    <location>
        <begin position="683"/>
        <end position="705"/>
    </location>
</feature>
<evidence type="ECO:0000256" key="5">
    <source>
        <dbReference type="ARBA" id="ARBA00023242"/>
    </source>
</evidence>
<dbReference type="Ensembl" id="ENSPNAT00000015604.2">
    <property type="protein sequence ID" value="ENSPNAP00000028886.2"/>
    <property type="gene ID" value="ENSPNAG00000003243.2"/>
</dbReference>
<feature type="domain" description="C2H2-type" evidence="9">
    <location>
        <begin position="169"/>
        <end position="196"/>
    </location>
</feature>
<dbReference type="SMART" id="SM00355">
    <property type="entry name" value="ZnF_C2H2"/>
    <property type="match status" value="8"/>
</dbReference>
<feature type="compositionally biased region" description="Polar residues" evidence="8">
    <location>
        <begin position="1441"/>
        <end position="1458"/>
    </location>
</feature>
<evidence type="ECO:0000256" key="3">
    <source>
        <dbReference type="ARBA" id="ARBA00022771"/>
    </source>
</evidence>
<dbReference type="SUPFAM" id="SSF57667">
    <property type="entry name" value="beta-beta-alpha zinc fingers"/>
    <property type="match status" value="4"/>
</dbReference>
<dbReference type="GO" id="GO:0000978">
    <property type="term" value="F:RNA polymerase II cis-regulatory region sequence-specific DNA binding"/>
    <property type="evidence" value="ECO:0007669"/>
    <property type="project" value="TreeGrafter"/>
</dbReference>
<feature type="domain" description="C2H2-type" evidence="9">
    <location>
        <begin position="777"/>
        <end position="804"/>
    </location>
</feature>
<feature type="domain" description="C2H2-type" evidence="9">
    <location>
        <begin position="1225"/>
        <end position="1248"/>
    </location>
</feature>
<feature type="compositionally biased region" description="Polar residues" evidence="8">
    <location>
        <begin position="1864"/>
        <end position="1891"/>
    </location>
</feature>
<feature type="compositionally biased region" description="Basic and acidic residues" evidence="8">
    <location>
        <begin position="503"/>
        <end position="522"/>
    </location>
</feature>
<dbReference type="InterPro" id="IPR013087">
    <property type="entry name" value="Znf_C2H2_type"/>
</dbReference>
<evidence type="ECO:0000256" key="4">
    <source>
        <dbReference type="ARBA" id="ARBA00022833"/>
    </source>
</evidence>
<feature type="compositionally biased region" description="Basic and acidic residues" evidence="8">
    <location>
        <begin position="1844"/>
        <end position="1854"/>
    </location>
</feature>
<dbReference type="GO" id="GO:0005667">
    <property type="term" value="C:transcription regulator complex"/>
    <property type="evidence" value="ECO:0007669"/>
    <property type="project" value="TreeGrafter"/>
</dbReference>
<dbReference type="Gene3D" id="3.30.160.60">
    <property type="entry name" value="Classic Zinc Finger"/>
    <property type="match status" value="3"/>
</dbReference>
<dbReference type="STRING" id="42514.ENSPNAP00000028886"/>
<feature type="region of interest" description="Disordered" evidence="8">
    <location>
        <begin position="478"/>
        <end position="580"/>
    </location>
</feature>
<dbReference type="GeneID" id="108413270"/>
<evidence type="ECO:0000259" key="9">
    <source>
        <dbReference type="PROSITE" id="PS50157"/>
    </source>
</evidence>
<keyword evidence="5" id="KW-0539">Nucleus</keyword>
<sequence>MTKLQLLHRALNERLMAAVEQIMEMVGGTVLEYEAETIRARKENEILRRRLRWMEGEIPTDWPDDVDPYVPEQPVSLADGPVFEGLAIKAEPVDASDCQSFTPDPNLTASVCTADLETVNPAASQPASAVLPDGTVWDSSHSYMAPLDFDPTMAARQWRGRGRSQKMSFACPDCGKVFGREQRLMFHMRIHSAERPYMYRRRKACFYGDKKRKKKLCGLSKLYPSKEIVEDLSDASEQTEKSTGSASISAPRATAPSAPEAETGEKSDAASRDTSNSKYPESSGAKPVGHRGRQGPSRSKIPQCLKCKKVFKSVSRLATHMKTHRKPFPSQEQQKEQEDADETDKRPQKHPKKPIMRNNEMEVERAKAGGHSLFQCPECKKIFARSCWLTFHLKSHERERSLARKEQKQLPSKKMNNKDAEQRSTEVTKDAQETVAENSTARVLKKIFACPHCDKVFTREGWLGPHIRSHVLKTASKSEIHVQASSISPVSRKRARRTLSQLSKEDAVDEKNVTKEKRKSEIVSDQPTTKTESQKVSLEAKRNSESKTSNDESERIVDKSNKILEESRRIPEESTREARDIPRSKKTFSCRECGKVYLLLGCLKTHKKIHKRERMEEKQRRQMLKELGQKERKEEQRSLVEEIMENIEEKKRKRKRTLLEMQHSIDNVEQTRNPDATVMLSKENGDKSSEIQAPESKNKESAKKTSARYFCKHCGKVYARRNWLNMHLLGHREAMLTLQKKVNDEAQKSDNDQMPQEGSSTEDSVVQKEEDGGKVSYPCPFCDKVFRRGMRLMVHMQIHSGEKPYSYRQRKEQFYGDLTRPRVPDTCNQEPAIESSDEREKDGGFALTRNQTSAVSQHHSSTTKPMETVQPHSVCTGSLVLPLQSAGAASYHSMKHQRTDTESVSKAKSHFSLQPRIVLEPITSKSKPWAPPGDVDFRSVNSKTGDKELHLMSDAATAGTVDCQVKQGCPRTSVENAYESQNVLSGVTYALKSETDDPGIVCATVGSDSKLFENTSYSEKILDSVEDHLYTEHSKSKMYEFWQKDGQVESLGCLLDAKQMTIRSELESSSGTMQQVGYQESVCMNLSDVNSDYDDDDWSNVSNNLDEKKTTTESKVQTAQLCVKDAMTNHPAEFPTNVQVCSSLYSHSQNMDQTTPKRLVDTRTANRSLPRSSQKVIGAALDVESIPDEIKEQCTCDGRLTKRDEQVVTSVPQTKESTKGRKSSSTCMICGLIFAGRPSLSQHMRVHSTSACIGRTSSTFRTFKNNETKIKQDDVHVQTSDVHRDDSADNSEILGNSDSATVRKARAVKSSGCQPDTKSRCSKRGWKIKSKELKKEKKTVYCRFCSKACRTIELHLQYDHSEEPEVIEALHFSKTQEERKKLLSRLYRRKSSECENMRTVMDKDLVHCLFCQGSYQRNQFWKHALVCEQKEPERKEELTLTEATSSVHTPNTRPNIAQKTLDPESEYPIQKSITTAQRTLPESLNAPLPDVGPSIYHKSLSSDSVFPESCSTELNPTSDPVKAVPNIFTEMMSLDSESSGQPILDACHSTTEMAPVTLIDNSITESPDVEPSVPLVLDSCHRTKENTCLELKNDAESSTCVSEQNIDSECSGLLILQSSLSDASFSDVQKPFGTSFLSSSFQGSGSCGIQENTIQDVYSLQNLDCIGEGIFSSESVGHVDCNSHQTPGLKSQRITTPRTDIGDLQQTFRSNAELEQTVIDSDMGDLDLESTDSLIPDPLIGDVKRTDGGETGSPCSLIFDSSKHGAPKLESGCPFVLDCISTKTQRPPDPDTDMPFRGVTETFDSEGHVKKNMGKIEDSGRGGVFKVLDSDCTAVVKRKLDSQSIEFKEAKRSQQSDPPQQSSAEVSPSSIVQTSNLESGFQASNLNSTVLENRGGKAK</sequence>
<dbReference type="GeneTree" id="ENSGT00940000166443"/>
<evidence type="ECO:0000256" key="6">
    <source>
        <dbReference type="PROSITE-ProRule" id="PRU00042"/>
    </source>
</evidence>
<dbReference type="PROSITE" id="PS50157">
    <property type="entry name" value="ZINC_FINGER_C2H2_2"/>
    <property type="match status" value="8"/>
</dbReference>
<name>A0A3B4E0P5_PYGNA</name>
<evidence type="ECO:0000313" key="10">
    <source>
        <dbReference type="Ensembl" id="ENSPNAP00000028886.2"/>
    </source>
</evidence>
<reference evidence="10" key="2">
    <citation type="submission" date="2025-08" db="UniProtKB">
        <authorList>
            <consortium name="Ensembl"/>
        </authorList>
    </citation>
    <scope>IDENTIFICATION</scope>
</reference>
<feature type="compositionally biased region" description="Basic and acidic residues" evidence="8">
    <location>
        <begin position="416"/>
        <end position="431"/>
    </location>
</feature>
<accession>A0A3B4E0P5</accession>
<keyword evidence="11" id="KW-1185">Reference proteome</keyword>
<dbReference type="GO" id="GO:0031519">
    <property type="term" value="C:PcG protein complex"/>
    <property type="evidence" value="ECO:0007669"/>
    <property type="project" value="TreeGrafter"/>
</dbReference>
<reference evidence="10 11" key="1">
    <citation type="submission" date="2020-10" db="EMBL/GenBank/DDBJ databases">
        <title>Pygocentrus nattereri (red-bellied piranha) genome, fPygNat1, primary haplotype.</title>
        <authorList>
            <person name="Myers G."/>
            <person name="Meyer A."/>
            <person name="Karagic N."/>
            <person name="Pippel M."/>
            <person name="Winkler S."/>
            <person name="Tracey A."/>
            <person name="Wood J."/>
            <person name="Formenti G."/>
            <person name="Howe K."/>
            <person name="Fedrigo O."/>
            <person name="Jarvis E.D."/>
        </authorList>
    </citation>
    <scope>NUCLEOTIDE SEQUENCE [LARGE SCALE GENOMIC DNA]</scope>
</reference>
<feature type="region of interest" description="Disordered" evidence="8">
    <location>
        <begin position="819"/>
        <end position="870"/>
    </location>
</feature>
<feature type="domain" description="C2H2-type" evidence="9">
    <location>
        <begin position="448"/>
        <end position="475"/>
    </location>
</feature>
<feature type="region of interest" description="Disordered" evidence="8">
    <location>
        <begin position="231"/>
        <end position="300"/>
    </location>
</feature>
<dbReference type="Pfam" id="PF00096">
    <property type="entry name" value="zf-C2H2"/>
    <property type="match status" value="5"/>
</dbReference>
<feature type="compositionally biased region" description="Polar residues" evidence="8">
    <location>
        <begin position="848"/>
        <end position="870"/>
    </location>
</feature>
<keyword evidence="1" id="KW-0479">Metal-binding</keyword>
<feature type="coiled-coil region" evidence="7">
    <location>
        <begin position="630"/>
        <end position="660"/>
    </location>
</feature>
<evidence type="ECO:0000256" key="8">
    <source>
        <dbReference type="SAM" id="MobiDB-lite"/>
    </source>
</evidence>
<evidence type="ECO:0000313" key="11">
    <source>
        <dbReference type="Proteomes" id="UP001501920"/>
    </source>
</evidence>
<proteinExistence type="predicted"/>
<evidence type="ECO:0000256" key="1">
    <source>
        <dbReference type="ARBA" id="ARBA00022723"/>
    </source>
</evidence>
<feature type="domain" description="C2H2-type" evidence="9">
    <location>
        <begin position="588"/>
        <end position="615"/>
    </location>
</feature>